<gene>
    <name evidence="7 8" type="primary">murI</name>
    <name evidence="8" type="ORF">IWA51_03340</name>
</gene>
<protein>
    <recommendedName>
        <fullName evidence="2 7">Glutamate racemase</fullName>
        <ecNumber evidence="2 7">5.1.1.3</ecNumber>
    </recommendedName>
</protein>
<comment type="similarity">
    <text evidence="7">Belongs to the aspartate/glutamate racemases family.</text>
</comment>
<dbReference type="InterPro" id="IPR001920">
    <property type="entry name" value="Asp/Glu_race"/>
</dbReference>
<comment type="catalytic activity">
    <reaction evidence="1 7">
        <text>L-glutamate = D-glutamate</text>
        <dbReference type="Rhea" id="RHEA:12813"/>
        <dbReference type="ChEBI" id="CHEBI:29985"/>
        <dbReference type="ChEBI" id="CHEBI:29986"/>
        <dbReference type="EC" id="5.1.1.3"/>
    </reaction>
</comment>
<dbReference type="Pfam" id="PF01177">
    <property type="entry name" value="Asp_Glu_race"/>
    <property type="match status" value="1"/>
</dbReference>
<dbReference type="AlphaFoldDB" id="A0A7T3REH8"/>
<dbReference type="InterPro" id="IPR015942">
    <property type="entry name" value="Asp/Glu/hydantoin_racemase"/>
</dbReference>
<dbReference type="KEGG" id="tper:IWA51_03340"/>
<dbReference type="UniPathway" id="UPA00219"/>
<keyword evidence="6 7" id="KW-0961">Cell wall biogenesis/degradation</keyword>
<dbReference type="GO" id="GO:0008360">
    <property type="term" value="P:regulation of cell shape"/>
    <property type="evidence" value="ECO:0007669"/>
    <property type="project" value="UniProtKB-KW"/>
</dbReference>
<evidence type="ECO:0000256" key="3">
    <source>
        <dbReference type="ARBA" id="ARBA00022960"/>
    </source>
</evidence>
<comment type="pathway">
    <text evidence="7">Cell wall biogenesis; peptidoglycan biosynthesis.</text>
</comment>
<name>A0A7T3REH8_9SPIR</name>
<dbReference type="GO" id="GO:0071555">
    <property type="term" value="P:cell wall organization"/>
    <property type="evidence" value="ECO:0007669"/>
    <property type="project" value="UniProtKB-KW"/>
</dbReference>
<feature type="active site" description="Proton donor/acceptor" evidence="7">
    <location>
        <position position="72"/>
    </location>
</feature>
<evidence type="ECO:0000256" key="2">
    <source>
        <dbReference type="ARBA" id="ARBA00013090"/>
    </source>
</evidence>
<dbReference type="EMBL" id="CP064936">
    <property type="protein sequence ID" value="QQA01658.1"/>
    <property type="molecule type" value="Genomic_DNA"/>
</dbReference>
<dbReference type="SUPFAM" id="SSF53681">
    <property type="entry name" value="Aspartate/glutamate racemase"/>
    <property type="match status" value="2"/>
</dbReference>
<reference evidence="8 9" key="1">
    <citation type="submission" date="2020-11" db="EMBL/GenBank/DDBJ databases">
        <title>Treponema Peruensis nv. sp., first commensal Treponema isolated from human feces.</title>
        <authorList>
            <person name="Belkhou C."/>
            <person name="Raes J."/>
        </authorList>
    </citation>
    <scope>NUCLEOTIDE SEQUENCE [LARGE SCALE GENOMIC DNA]</scope>
    <source>
        <strain evidence="8 9">RCC2812</strain>
    </source>
</reference>
<comment type="function">
    <text evidence="7">Provides the (R)-glutamate required for cell wall biosynthesis.</text>
</comment>
<evidence type="ECO:0000256" key="1">
    <source>
        <dbReference type="ARBA" id="ARBA00001602"/>
    </source>
</evidence>
<dbReference type="GO" id="GO:0008881">
    <property type="term" value="F:glutamate racemase activity"/>
    <property type="evidence" value="ECO:0007669"/>
    <property type="project" value="UniProtKB-UniRule"/>
</dbReference>
<feature type="binding site" evidence="7">
    <location>
        <begin position="8"/>
        <end position="9"/>
    </location>
    <ligand>
        <name>substrate</name>
    </ligand>
</feature>
<feature type="binding site" evidence="7">
    <location>
        <begin position="186"/>
        <end position="187"/>
    </location>
    <ligand>
        <name>substrate</name>
    </ligand>
</feature>
<dbReference type="RefSeq" id="WP_177528478.1">
    <property type="nucleotide sequence ID" value="NZ_CBCSHE010000011.1"/>
</dbReference>
<dbReference type="GO" id="GO:0009252">
    <property type="term" value="P:peptidoglycan biosynthetic process"/>
    <property type="evidence" value="ECO:0007669"/>
    <property type="project" value="UniProtKB-UniRule"/>
</dbReference>
<accession>A0A7T3REH8</accession>
<dbReference type="Proteomes" id="UP000595224">
    <property type="component" value="Chromosome"/>
</dbReference>
<dbReference type="HAMAP" id="MF_00258">
    <property type="entry name" value="Glu_racemase"/>
    <property type="match status" value="1"/>
</dbReference>
<evidence type="ECO:0000256" key="5">
    <source>
        <dbReference type="ARBA" id="ARBA00023235"/>
    </source>
</evidence>
<evidence type="ECO:0000256" key="4">
    <source>
        <dbReference type="ARBA" id="ARBA00022984"/>
    </source>
</evidence>
<dbReference type="NCBIfam" id="TIGR00067">
    <property type="entry name" value="glut_race"/>
    <property type="match status" value="1"/>
</dbReference>
<dbReference type="PANTHER" id="PTHR21198:SF2">
    <property type="entry name" value="GLUTAMATE RACEMASE"/>
    <property type="match status" value="1"/>
</dbReference>
<dbReference type="PANTHER" id="PTHR21198">
    <property type="entry name" value="GLUTAMATE RACEMASE"/>
    <property type="match status" value="1"/>
</dbReference>
<proteinExistence type="inferred from homology"/>
<keyword evidence="4 7" id="KW-0573">Peptidoglycan synthesis</keyword>
<keyword evidence="3 7" id="KW-0133">Cell shape</keyword>
<dbReference type="Gene3D" id="3.40.50.1860">
    <property type="match status" value="2"/>
</dbReference>
<sequence length="269" mass="29826">MIDFAFLDSGTGGIPYMLSLKKKNPDMRCVYLGDTLHFPYGEKSPAQVTECAASVIKRIVETWNPRALVIACNTISVTALGELRKLFPELPVVGTVPAIKLAASVSKKRRIGLLATNATVRHPYCTKLIEEFASDCKVFSRGDPDLIEFIEHRLFTSSEEERREAILPAVNYFLSCDCDCIILGCTHFTHIAEDVQKAAGSSVAVVDSRDGVANQALRVIKKRADCVCKENCAVPPDMSFFVTECRSPELAKEYEYLCKNFNIPWGGEF</sequence>
<keyword evidence="5 7" id="KW-0413">Isomerase</keyword>
<feature type="binding site" evidence="7">
    <location>
        <begin position="40"/>
        <end position="41"/>
    </location>
    <ligand>
        <name>substrate</name>
    </ligand>
</feature>
<dbReference type="InterPro" id="IPR004391">
    <property type="entry name" value="Glu_race"/>
</dbReference>
<keyword evidence="9" id="KW-1185">Reference proteome</keyword>
<evidence type="ECO:0000256" key="7">
    <source>
        <dbReference type="HAMAP-Rule" id="MF_00258"/>
    </source>
</evidence>
<feature type="binding site" evidence="7">
    <location>
        <begin position="73"/>
        <end position="74"/>
    </location>
    <ligand>
        <name>substrate</name>
    </ligand>
</feature>
<evidence type="ECO:0000313" key="9">
    <source>
        <dbReference type="Proteomes" id="UP000595224"/>
    </source>
</evidence>
<dbReference type="EC" id="5.1.1.3" evidence="2 7"/>
<feature type="active site" description="Proton donor/acceptor" evidence="7">
    <location>
        <position position="185"/>
    </location>
</feature>
<evidence type="ECO:0000256" key="6">
    <source>
        <dbReference type="ARBA" id="ARBA00023316"/>
    </source>
</evidence>
<organism evidence="8 9">
    <name type="scientific">Treponema peruense</name>
    <dbReference type="NCBI Taxonomy" id="2787628"/>
    <lineage>
        <taxon>Bacteria</taxon>
        <taxon>Pseudomonadati</taxon>
        <taxon>Spirochaetota</taxon>
        <taxon>Spirochaetia</taxon>
        <taxon>Spirochaetales</taxon>
        <taxon>Treponemataceae</taxon>
        <taxon>Treponema</taxon>
    </lineage>
</organism>
<evidence type="ECO:0000313" key="8">
    <source>
        <dbReference type="EMBL" id="QQA01658.1"/>
    </source>
</evidence>